<dbReference type="RefSeq" id="WP_106586829.1">
    <property type="nucleotide sequence ID" value="NZ_PYGA01000037.1"/>
</dbReference>
<dbReference type="Pfam" id="PF21806">
    <property type="entry name" value="DUF6879"/>
    <property type="match status" value="1"/>
</dbReference>
<dbReference type="OrthoDB" id="3821358at2"/>
<dbReference type="EMBL" id="PYGA01000037">
    <property type="protein sequence ID" value="PSK85954.1"/>
    <property type="molecule type" value="Genomic_DNA"/>
</dbReference>
<reference evidence="2 3" key="1">
    <citation type="submission" date="2018-03" db="EMBL/GenBank/DDBJ databases">
        <title>Genomic Encyclopedia of Archaeal and Bacterial Type Strains, Phase II (KMG-II): from individual species to whole genera.</title>
        <authorList>
            <person name="Goeker M."/>
        </authorList>
    </citation>
    <scope>NUCLEOTIDE SEQUENCE [LARGE SCALE GENOMIC DNA]</scope>
    <source>
        <strain evidence="2 3">DSM 45312</strain>
    </source>
</reference>
<accession>A0A2P8CLV4</accession>
<gene>
    <name evidence="2" type="ORF">CLV63_13713</name>
</gene>
<feature type="domain" description="DUF6879" evidence="1">
    <location>
        <begin position="12"/>
        <end position="177"/>
    </location>
</feature>
<proteinExistence type="predicted"/>
<dbReference type="AlphaFoldDB" id="A0A2P8CLV4"/>
<protein>
    <recommendedName>
        <fullName evidence="1">DUF6879 domain-containing protein</fullName>
    </recommendedName>
</protein>
<name>A0A2P8CLV4_9ACTN</name>
<organism evidence="2 3">
    <name type="scientific">Murinocardiopsis flavida</name>
    <dbReference type="NCBI Taxonomy" id="645275"/>
    <lineage>
        <taxon>Bacteria</taxon>
        <taxon>Bacillati</taxon>
        <taxon>Actinomycetota</taxon>
        <taxon>Actinomycetes</taxon>
        <taxon>Streptosporangiales</taxon>
        <taxon>Nocardiopsidaceae</taxon>
        <taxon>Murinocardiopsis</taxon>
    </lineage>
</organism>
<dbReference type="InterPro" id="IPR049244">
    <property type="entry name" value="DUF6879"/>
</dbReference>
<dbReference type="Proteomes" id="UP000240542">
    <property type="component" value="Unassembled WGS sequence"/>
</dbReference>
<evidence type="ECO:0000259" key="1">
    <source>
        <dbReference type="Pfam" id="PF21806"/>
    </source>
</evidence>
<evidence type="ECO:0000313" key="2">
    <source>
        <dbReference type="EMBL" id="PSK85954.1"/>
    </source>
</evidence>
<sequence>MAINERPLTWDELVQIFDDFQHTAFRLETLQRYAEDGEAEPFDRFLSDGSMGPSESMEKWCAELRDKTARGLRQGRVHVVTEPLSDYMRFECAAGYRHSAPAGEQIRILAVQDGEWPQGLPHLDYWLFDSHQLVRMDYRADDLLLTPVLVTDPEQIVAANTWRDRAIHLSIPYADYEQRFDPYMRPR</sequence>
<evidence type="ECO:0000313" key="3">
    <source>
        <dbReference type="Proteomes" id="UP000240542"/>
    </source>
</evidence>
<comment type="caution">
    <text evidence="2">The sequence shown here is derived from an EMBL/GenBank/DDBJ whole genome shotgun (WGS) entry which is preliminary data.</text>
</comment>
<keyword evidence="3" id="KW-1185">Reference proteome</keyword>